<dbReference type="InterPro" id="IPR002104">
    <property type="entry name" value="Integrase_catalytic"/>
</dbReference>
<dbReference type="Pfam" id="PF00589">
    <property type="entry name" value="Phage_integrase"/>
    <property type="match status" value="1"/>
</dbReference>
<reference evidence="4" key="1">
    <citation type="submission" date="2019-07" db="EMBL/GenBank/DDBJ databases">
        <title>Chitinimonas sp. nov., isolated from Ny-Alesund, arctica soil.</title>
        <authorList>
            <person name="Xu Q."/>
            <person name="Peng F."/>
        </authorList>
    </citation>
    <scope>NUCLEOTIDE SEQUENCE [LARGE SCALE GENOMIC DNA]</scope>
    <source>
        <strain evidence="4">R3-44</strain>
    </source>
</reference>
<keyword evidence="4" id="KW-1185">Reference proteome</keyword>
<dbReference type="OrthoDB" id="9805859at2"/>
<feature type="domain" description="Tyr recombinase" evidence="2">
    <location>
        <begin position="13"/>
        <end position="111"/>
    </location>
</feature>
<dbReference type="EMBL" id="CP041730">
    <property type="protein sequence ID" value="QDQ29226.1"/>
    <property type="molecule type" value="Genomic_DNA"/>
</dbReference>
<protein>
    <submittedName>
        <fullName evidence="3">Tyrosine-type recombinase/integrase</fullName>
    </submittedName>
</protein>
<keyword evidence="1" id="KW-0233">DNA recombination</keyword>
<dbReference type="GO" id="GO:0015074">
    <property type="term" value="P:DNA integration"/>
    <property type="evidence" value="ECO:0007669"/>
    <property type="project" value="InterPro"/>
</dbReference>
<dbReference type="Gene3D" id="1.10.443.10">
    <property type="entry name" value="Intergrase catalytic core"/>
    <property type="match status" value="1"/>
</dbReference>
<dbReference type="InterPro" id="IPR011010">
    <property type="entry name" value="DNA_brk_join_enz"/>
</dbReference>
<dbReference type="GO" id="GO:0003677">
    <property type="term" value="F:DNA binding"/>
    <property type="evidence" value="ECO:0007669"/>
    <property type="project" value="InterPro"/>
</dbReference>
<accession>A0A516SM43</accession>
<sequence length="127" mass="13991">MANLTSSILTDVFREAMSAGWINENFKAETILQQTRHNGPSLPGDSLHPDSISRGFADQRDELGLGVNPPTLHEIRSLAARLYAKAYSPAFAQLVLGHKSADMTAVYLDNRGSEWTVAEAPFRKSFE</sequence>
<dbReference type="Proteomes" id="UP000317550">
    <property type="component" value="Chromosome"/>
</dbReference>
<dbReference type="GO" id="GO:0006310">
    <property type="term" value="P:DNA recombination"/>
    <property type="evidence" value="ECO:0007669"/>
    <property type="project" value="UniProtKB-KW"/>
</dbReference>
<dbReference type="InterPro" id="IPR013762">
    <property type="entry name" value="Integrase-like_cat_sf"/>
</dbReference>
<evidence type="ECO:0000256" key="1">
    <source>
        <dbReference type="ARBA" id="ARBA00023172"/>
    </source>
</evidence>
<gene>
    <name evidence="3" type="ORF">FNU76_05410</name>
</gene>
<evidence type="ECO:0000259" key="2">
    <source>
        <dbReference type="Pfam" id="PF00589"/>
    </source>
</evidence>
<proteinExistence type="predicted"/>
<name>A0A516SM43_9NEIS</name>
<dbReference type="SUPFAM" id="SSF56349">
    <property type="entry name" value="DNA breaking-rejoining enzymes"/>
    <property type="match status" value="1"/>
</dbReference>
<evidence type="ECO:0000313" key="3">
    <source>
        <dbReference type="EMBL" id="QDQ29226.1"/>
    </source>
</evidence>
<dbReference type="AlphaFoldDB" id="A0A516SM43"/>
<dbReference type="KEGG" id="cari:FNU76_05410"/>
<evidence type="ECO:0000313" key="4">
    <source>
        <dbReference type="Proteomes" id="UP000317550"/>
    </source>
</evidence>
<organism evidence="3 4">
    <name type="scientific">Chitinimonas arctica</name>
    <dbReference type="NCBI Taxonomy" id="2594795"/>
    <lineage>
        <taxon>Bacteria</taxon>
        <taxon>Pseudomonadati</taxon>
        <taxon>Pseudomonadota</taxon>
        <taxon>Betaproteobacteria</taxon>
        <taxon>Neisseriales</taxon>
        <taxon>Chitinibacteraceae</taxon>
        <taxon>Chitinimonas</taxon>
    </lineage>
</organism>